<dbReference type="SUPFAM" id="SSF56935">
    <property type="entry name" value="Porins"/>
    <property type="match status" value="1"/>
</dbReference>
<proteinExistence type="predicted"/>
<dbReference type="RefSeq" id="WP_083711085.1">
    <property type="nucleotide sequence ID" value="NZ_LT605205.1"/>
</dbReference>
<evidence type="ECO:0000313" key="1">
    <source>
        <dbReference type="EMBL" id="SCD21790.1"/>
    </source>
</evidence>
<protein>
    <recommendedName>
        <fullName evidence="3">Long-chain fatty acid transport protein</fullName>
    </recommendedName>
</protein>
<dbReference type="Gene3D" id="2.40.160.60">
    <property type="entry name" value="Outer membrane protein transport protein (OMPP1/FadL/TodX)"/>
    <property type="match status" value="1"/>
</dbReference>
<sequence length="462" mass="51949">MKQGGYELVIYPKQMNIRKKRFSLLIAFLSITTVILAQQVGSNSPYSRYGYGLLMNPVSGASEAMGGISYGVRRSQEVNWTNPASYSKLDTLTFIFDFGISGHLARMKDGVSDPGDFYNGNLDYVAIQFPLFKKVGASIGLLPYSKMGYNFEAVRSLSNIQYRETYRGTGGLNQIYGGIAWEPVKNISLGANLSYLFGNFSRSSVVAPASGLIGETKYGYSFRELKYDLGLQFTYPIDKVRSVTFGAVYSPQLNARADVNPTEMLYASDPYNTPGLAPSQILKTDTLRNASFQLPHTFGAGITYSTNRFLVGLDGTYQMWKNLEYPDLLDNLSSENRFNNLFRVNAGMEYVIDPMSQNFFQRIRFRGGLSYSNSYSNFSVNDPNDPVNGVGKYIGTFNEYGINVGLGLPFRDYMSGHVSMLNIGFGYTRQQPNTDYMISQDMFKISVNMNINEFWFFKRQFN</sequence>
<accession>A0A1R3T3M0</accession>
<dbReference type="KEGG" id="psac:PSM36_3001"/>
<dbReference type="STRING" id="1642647.PSM36_3001"/>
<dbReference type="Proteomes" id="UP000187464">
    <property type="component" value="Chromosome I"/>
</dbReference>
<gene>
    <name evidence="1" type="ORF">PSM36_3001</name>
</gene>
<dbReference type="AlphaFoldDB" id="A0A1R3T3M0"/>
<organism evidence="1 2">
    <name type="scientific">Proteiniphilum saccharofermentans</name>
    <dbReference type="NCBI Taxonomy" id="1642647"/>
    <lineage>
        <taxon>Bacteria</taxon>
        <taxon>Pseudomonadati</taxon>
        <taxon>Bacteroidota</taxon>
        <taxon>Bacteroidia</taxon>
        <taxon>Bacteroidales</taxon>
        <taxon>Dysgonomonadaceae</taxon>
        <taxon>Proteiniphilum</taxon>
    </lineage>
</organism>
<evidence type="ECO:0008006" key="3">
    <source>
        <dbReference type="Google" id="ProtNLM"/>
    </source>
</evidence>
<reference evidence="1 2" key="1">
    <citation type="submission" date="2016-08" db="EMBL/GenBank/DDBJ databases">
        <authorList>
            <person name="Seilhamer J.J."/>
        </authorList>
    </citation>
    <scope>NUCLEOTIDE SEQUENCE [LARGE SCALE GENOMIC DNA]</scope>
    <source>
        <strain evidence="1">M3/6</strain>
    </source>
</reference>
<name>A0A1R3T3M0_9BACT</name>
<dbReference type="EMBL" id="LT605205">
    <property type="protein sequence ID" value="SCD21790.1"/>
    <property type="molecule type" value="Genomic_DNA"/>
</dbReference>
<keyword evidence="2" id="KW-1185">Reference proteome</keyword>
<evidence type="ECO:0000313" key="2">
    <source>
        <dbReference type="Proteomes" id="UP000187464"/>
    </source>
</evidence>